<keyword evidence="5" id="KW-1185">Reference proteome</keyword>
<evidence type="ECO:0000313" key="3">
    <source>
        <dbReference type="EMBL" id="MBI0553027.1"/>
    </source>
</evidence>
<evidence type="ECO:0000313" key="4">
    <source>
        <dbReference type="Proteomes" id="UP000008044"/>
    </source>
</evidence>
<reference evidence="2" key="2">
    <citation type="submission" date="2012-03" db="EMBL/GenBank/DDBJ databases">
        <authorList>
            <person name="Koskinen P."/>
            <person name="Laine P."/>
            <person name="Niemi O."/>
            <person name="Nykyri J."/>
            <person name="Harjunpaa H."/>
            <person name="Auvinen P."/>
            <person name="Paulin L."/>
            <person name="Pirhonen M."/>
            <person name="Palva T."/>
            <person name="Holm L."/>
        </authorList>
    </citation>
    <scope>NUCLEOTIDE SEQUENCE</scope>
    <source>
        <strain evidence="2">SCC3193</strain>
    </source>
</reference>
<accession>A0A0H3I9F6</accession>
<reference evidence="2 4" key="1">
    <citation type="journal article" date="2012" name="J. Bacteriol.">
        <title>Genome sequence of Pectobacterium sp. strain SCC3193.</title>
        <authorList>
            <person name="Koskinen J.P."/>
            <person name="Laine P."/>
            <person name="Niemi O."/>
            <person name="Nykyri J."/>
            <person name="Harjunpaa H."/>
            <person name="Auvinen P."/>
            <person name="Paulin L."/>
            <person name="Pirhonen M."/>
            <person name="Palva T."/>
            <person name="Holm L."/>
        </authorList>
    </citation>
    <scope>NUCLEOTIDE SEQUENCE [LARGE SCALE GENOMIC DNA]</scope>
    <source>
        <strain evidence="2 4">SCC3193</strain>
    </source>
</reference>
<evidence type="ECO:0000313" key="5">
    <source>
        <dbReference type="Proteomes" id="UP001194579"/>
    </source>
</evidence>
<dbReference type="Proteomes" id="UP001194579">
    <property type="component" value="Unassembled WGS sequence"/>
</dbReference>
<dbReference type="RefSeq" id="WP_014700149.1">
    <property type="nucleotide sequence ID" value="NC_017845.1"/>
</dbReference>
<proteinExistence type="predicted"/>
<reference evidence="3" key="4">
    <citation type="submission" date="2024-05" db="EMBL/GenBank/DDBJ databases">
        <title>Identification of Pectobacterium versatile causing blackleg of potato from New York State with a whole genome sequencing approach.</title>
        <authorList>
            <person name="Ma X."/>
            <person name="Swingle B."/>
        </authorList>
    </citation>
    <scope>NUCLEOTIDE SEQUENCE</scope>
    <source>
        <strain evidence="3">NY1588A</strain>
    </source>
</reference>
<protein>
    <recommendedName>
        <fullName evidence="1">DUF6896 domain-containing protein</fullName>
    </recommendedName>
</protein>
<reference evidence="5" key="3">
    <citation type="submission" date="2023-07" db="EMBL/GenBank/DDBJ databases">
        <title>Identification of Pectobacterium versatile causing blackleg of potato from New York State with a whole genome sequencing approach.</title>
        <authorList>
            <person name="Ma X."/>
            <person name="Swingle B."/>
        </authorList>
    </citation>
    <scope>NUCLEOTIDE SEQUENCE [LARGE SCALE GENOMIC DNA]</scope>
    <source>
        <strain evidence="5">NY1588A</strain>
    </source>
</reference>
<dbReference type="eggNOG" id="ENOG5032AZV">
    <property type="taxonomic scope" value="Bacteria"/>
</dbReference>
<dbReference type="Pfam" id="PF21837">
    <property type="entry name" value="DUF6896"/>
    <property type="match status" value="1"/>
</dbReference>
<dbReference type="EMBL" id="CP003415">
    <property type="protein sequence ID" value="AFI90576.1"/>
    <property type="molecule type" value="Genomic_DNA"/>
</dbReference>
<dbReference type="AlphaFoldDB" id="A0A0H3I9F6"/>
<sequence>MITENEILYFITLQDKLMKAFFIAYPDIKDFELLLDFPKIGSVLVNDDKWSFVKHGKGIKFLIEDTHSVRVVDVNSDIKNPKLIDMWRLPQYFPLCNDYEIKKLLDEMVTSGVLQKKSKNKYELQSH</sequence>
<gene>
    <name evidence="2" type="ordered locus">W5S_2488</name>
    <name evidence="3" type="ORF">F6Q06_00750</name>
</gene>
<evidence type="ECO:0000259" key="1">
    <source>
        <dbReference type="Pfam" id="PF21837"/>
    </source>
</evidence>
<dbReference type="HOGENOM" id="CLU_2000273_0_0_6"/>
<dbReference type="InterPro" id="IPR054191">
    <property type="entry name" value="DUF6896"/>
</dbReference>
<dbReference type="KEGG" id="pec:W5S_2488"/>
<evidence type="ECO:0000313" key="2">
    <source>
        <dbReference type="EMBL" id="AFI90576.1"/>
    </source>
</evidence>
<dbReference type="EMBL" id="WABS01000001">
    <property type="protein sequence ID" value="MBI0553027.1"/>
    <property type="molecule type" value="Genomic_DNA"/>
</dbReference>
<organism evidence="2 4">
    <name type="scientific">Pectobacterium parmentieri</name>
    <dbReference type="NCBI Taxonomy" id="1905730"/>
    <lineage>
        <taxon>Bacteria</taxon>
        <taxon>Pseudomonadati</taxon>
        <taxon>Pseudomonadota</taxon>
        <taxon>Gammaproteobacteria</taxon>
        <taxon>Enterobacterales</taxon>
        <taxon>Pectobacteriaceae</taxon>
        <taxon>Pectobacterium</taxon>
    </lineage>
</organism>
<dbReference type="PATRIC" id="fig|1166016.3.peg.2509"/>
<dbReference type="Proteomes" id="UP000008044">
    <property type="component" value="Chromosome"/>
</dbReference>
<name>A0A0H3I9F6_PECPM</name>
<feature type="domain" description="DUF6896" evidence="1">
    <location>
        <begin position="5"/>
        <end position="120"/>
    </location>
</feature>
<dbReference type="STRING" id="1905730.W5S_2488"/>